<proteinExistence type="predicted"/>
<comment type="caution">
    <text evidence="1">The sequence shown here is derived from an EMBL/GenBank/DDBJ whole genome shotgun (WGS) entry which is preliminary data.</text>
</comment>
<reference evidence="1" key="1">
    <citation type="journal article" date="2015" name="Nature">
        <title>Complex archaea that bridge the gap between prokaryotes and eukaryotes.</title>
        <authorList>
            <person name="Spang A."/>
            <person name="Saw J.H."/>
            <person name="Jorgensen S.L."/>
            <person name="Zaremba-Niedzwiedzka K."/>
            <person name="Martijn J."/>
            <person name="Lind A.E."/>
            <person name="van Eijk R."/>
            <person name="Schleper C."/>
            <person name="Guy L."/>
            <person name="Ettema T.J."/>
        </authorList>
    </citation>
    <scope>NUCLEOTIDE SEQUENCE</scope>
</reference>
<dbReference type="AlphaFoldDB" id="A0A0F9D5S4"/>
<evidence type="ECO:0000313" key="1">
    <source>
        <dbReference type="EMBL" id="KKL57093.1"/>
    </source>
</evidence>
<name>A0A0F9D5S4_9ZZZZ</name>
<accession>A0A0F9D5S4</accession>
<sequence>MHCGEVTLPVGRALGNRPVCGKCAADRILLVIDVFSSLFLGRKPKGASARRDRLARSRRYERSR</sequence>
<gene>
    <name evidence="1" type="ORF">LCGC14_2238860</name>
</gene>
<protein>
    <submittedName>
        <fullName evidence="1">Uncharacterized protein</fullName>
    </submittedName>
</protein>
<dbReference type="EMBL" id="LAZR01030283">
    <property type="protein sequence ID" value="KKL57093.1"/>
    <property type="molecule type" value="Genomic_DNA"/>
</dbReference>
<organism evidence="1">
    <name type="scientific">marine sediment metagenome</name>
    <dbReference type="NCBI Taxonomy" id="412755"/>
    <lineage>
        <taxon>unclassified sequences</taxon>
        <taxon>metagenomes</taxon>
        <taxon>ecological metagenomes</taxon>
    </lineage>
</organism>